<sequence>MSTDIEARLRNALAARADLVRPEDLQPLAPVVELRPRWQSPRVLLATAAVVLLVLGVVLQGLRGEERSDRIAPKPDDRVELQLPTDVGRDWKADEYSTPRRLDLDGDGTKEEVTFLSEKTKSGAGRARIEATLSSTGEETYGIVDLSSNVVVSSLPPIDADDDGDQELVLYDGDVTGPESPLHPIVLDLRDGLLVEAVVDQPELLQMGNVPVPGSETPYYELVRSHGYEVRRGTLYSSRSVSSLASTGMTVIRPEELVRDTWRWVLDDDGVLRPVEDGCVLELITGEWEPCAEGARDALPALSRPATGTIGVGEQFSWTEGYQYDARLEAEADPVLVVEGADGRTINHPLEVADPVVSTTQPTSIFYDGASFVVGSASDPAYVQVLWQDADRLRVLQPVGEVPLTNDDTHRTWLTEEGRLWTVVAGDDGTWRAWSWTMATRSEMTALPAGTVCFDDVDDPSTARDC</sequence>
<protein>
    <submittedName>
        <fullName evidence="2">Uncharacterized protein</fullName>
    </submittedName>
</protein>
<proteinExistence type="predicted"/>
<dbReference type="RefSeq" id="WP_129477023.1">
    <property type="nucleotide sequence ID" value="NZ_SDWS01000006.1"/>
</dbReference>
<dbReference type="Proteomes" id="UP000291838">
    <property type="component" value="Unassembled WGS sequence"/>
</dbReference>
<feature type="transmembrane region" description="Helical" evidence="1">
    <location>
        <begin position="43"/>
        <end position="62"/>
    </location>
</feature>
<keyword evidence="1" id="KW-0812">Transmembrane</keyword>
<keyword evidence="3" id="KW-1185">Reference proteome</keyword>
<evidence type="ECO:0000313" key="2">
    <source>
        <dbReference type="EMBL" id="RYB89801.1"/>
    </source>
</evidence>
<reference evidence="2 3" key="1">
    <citation type="submission" date="2019-01" db="EMBL/GenBank/DDBJ databases">
        <title>Novel species of Nocardioides.</title>
        <authorList>
            <person name="Liu Q."/>
            <person name="Xin Y.-H."/>
        </authorList>
    </citation>
    <scope>NUCLEOTIDE SEQUENCE [LARGE SCALE GENOMIC DNA]</scope>
    <source>
        <strain evidence="2 3">HLT3-15</strain>
    </source>
</reference>
<organism evidence="2 3">
    <name type="scientific">Nocardioides glacieisoli</name>
    <dbReference type="NCBI Taxonomy" id="1168730"/>
    <lineage>
        <taxon>Bacteria</taxon>
        <taxon>Bacillati</taxon>
        <taxon>Actinomycetota</taxon>
        <taxon>Actinomycetes</taxon>
        <taxon>Propionibacteriales</taxon>
        <taxon>Nocardioidaceae</taxon>
        <taxon>Nocardioides</taxon>
    </lineage>
</organism>
<evidence type="ECO:0000256" key="1">
    <source>
        <dbReference type="SAM" id="Phobius"/>
    </source>
</evidence>
<dbReference type="OrthoDB" id="3759692at2"/>
<evidence type="ECO:0000313" key="3">
    <source>
        <dbReference type="Proteomes" id="UP000291838"/>
    </source>
</evidence>
<keyword evidence="1" id="KW-1133">Transmembrane helix</keyword>
<keyword evidence="1" id="KW-0472">Membrane</keyword>
<dbReference type="AlphaFoldDB" id="A0A4Q2RLW7"/>
<gene>
    <name evidence="2" type="ORF">EUA06_14510</name>
</gene>
<dbReference type="EMBL" id="SDWS01000006">
    <property type="protein sequence ID" value="RYB89801.1"/>
    <property type="molecule type" value="Genomic_DNA"/>
</dbReference>
<accession>A0A4Q2RLW7</accession>
<name>A0A4Q2RLW7_9ACTN</name>
<comment type="caution">
    <text evidence="2">The sequence shown here is derived from an EMBL/GenBank/DDBJ whole genome shotgun (WGS) entry which is preliminary data.</text>
</comment>